<dbReference type="Proteomes" id="UP000295504">
    <property type="component" value="Unassembled WGS sequence"/>
</dbReference>
<sequence>MRIQELAEALQPELEKGNMNYIIFQEGRQWKFEPYGTIDKIEDEDEKRFLTIRHRIDDKAIIVSGQDFDYYDLKYLQNQIKKLRK</sequence>
<comment type="caution">
    <text evidence="2">The sequence shown here is derived from an EMBL/GenBank/DDBJ whole genome shotgun (WGS) entry which is preliminary data.</text>
</comment>
<evidence type="ECO:0000313" key="2">
    <source>
        <dbReference type="EMBL" id="TCP93498.1"/>
    </source>
</evidence>
<organism evidence="2 3">
    <name type="scientific">Serpentinicella alkaliphila</name>
    <dbReference type="NCBI Taxonomy" id="1734049"/>
    <lineage>
        <taxon>Bacteria</taxon>
        <taxon>Bacillati</taxon>
        <taxon>Bacillota</taxon>
        <taxon>Clostridia</taxon>
        <taxon>Peptostreptococcales</taxon>
        <taxon>Natronincolaceae</taxon>
        <taxon>Serpentinicella</taxon>
    </lineage>
</organism>
<dbReference type="Pfam" id="PF18828">
    <property type="entry name" value="LPD15"/>
    <property type="match status" value="1"/>
</dbReference>
<gene>
    <name evidence="2" type="ORF">EDD79_10765</name>
</gene>
<name>A0A4R2T8I7_9FIRM</name>
<dbReference type="AlphaFoldDB" id="A0A4R2T8I7"/>
<accession>A0A4R2T8I7</accession>
<protein>
    <recommendedName>
        <fullName evidence="1">Large polyvalent-protein-associated domain-containing protein</fullName>
    </recommendedName>
</protein>
<keyword evidence="3" id="KW-1185">Reference proteome</keyword>
<feature type="domain" description="Large polyvalent-protein-associated" evidence="1">
    <location>
        <begin position="1"/>
        <end position="71"/>
    </location>
</feature>
<dbReference type="InterPro" id="IPR040512">
    <property type="entry name" value="LPD15"/>
</dbReference>
<dbReference type="EMBL" id="SLYC01000076">
    <property type="protein sequence ID" value="TCP93498.1"/>
    <property type="molecule type" value="Genomic_DNA"/>
</dbReference>
<dbReference type="RefSeq" id="WP_132849837.1">
    <property type="nucleotide sequence ID" value="NZ_CP058648.1"/>
</dbReference>
<proteinExistence type="predicted"/>
<reference evidence="2 3" key="1">
    <citation type="submission" date="2019-03" db="EMBL/GenBank/DDBJ databases">
        <title>Genomic Encyclopedia of Type Strains, Phase IV (KMG-IV): sequencing the most valuable type-strain genomes for metagenomic binning, comparative biology and taxonomic classification.</title>
        <authorList>
            <person name="Goeker M."/>
        </authorList>
    </citation>
    <scope>NUCLEOTIDE SEQUENCE [LARGE SCALE GENOMIC DNA]</scope>
    <source>
        <strain evidence="2 3">DSM 100013</strain>
    </source>
</reference>
<evidence type="ECO:0000313" key="3">
    <source>
        <dbReference type="Proteomes" id="UP000295504"/>
    </source>
</evidence>
<dbReference type="OrthoDB" id="1956113at2"/>
<evidence type="ECO:0000259" key="1">
    <source>
        <dbReference type="Pfam" id="PF18828"/>
    </source>
</evidence>